<dbReference type="AlphaFoldDB" id="A0A0F0CJ73"/>
<name>A0A0F0CJ73_9BACT</name>
<evidence type="ECO:0000313" key="2">
    <source>
        <dbReference type="Proteomes" id="UP000033428"/>
    </source>
</evidence>
<organism evidence="1 2">
    <name type="scientific">Candidatus Omnitrophus magneticus</name>
    <dbReference type="NCBI Taxonomy" id="1609969"/>
    <lineage>
        <taxon>Bacteria</taxon>
        <taxon>Pseudomonadati</taxon>
        <taxon>Candidatus Omnitrophota</taxon>
        <taxon>Candidatus Omnitrophus</taxon>
    </lineage>
</organism>
<proteinExistence type="predicted"/>
<sequence length="141" mass="15897">MYIGNSFDELLVAGRQIMTNKTLLYVDKEVLSGERVPINSDETYSKLVYDILNNDKVVITQDEYMLLEDKTLTLVSKAFEGVDGVTVDDIAQLATAQVQKLSDIVNIGSFELTNISEETIYDIYDRTILSEFIQGVQKTNE</sequence>
<reference evidence="1 2" key="1">
    <citation type="submission" date="2015-02" db="EMBL/GenBank/DDBJ databases">
        <title>Single-cell genomics of uncultivated deep-branching MTB reveals a conserved set of magnetosome genes.</title>
        <authorList>
            <person name="Kolinko S."/>
            <person name="Richter M."/>
            <person name="Glockner F.O."/>
            <person name="Brachmann A."/>
            <person name="Schuler D."/>
        </authorList>
    </citation>
    <scope>NUCLEOTIDE SEQUENCE [LARGE SCALE GENOMIC DNA]</scope>
    <source>
        <strain evidence="1">SKK-01</strain>
    </source>
</reference>
<comment type="caution">
    <text evidence="1">The sequence shown here is derived from an EMBL/GenBank/DDBJ whole genome shotgun (WGS) entry which is preliminary data.</text>
</comment>
<protein>
    <submittedName>
        <fullName evidence="1">Uncharacterized protein</fullName>
    </submittedName>
</protein>
<dbReference type="EMBL" id="JYNY01000634">
    <property type="protein sequence ID" value="KJJ83257.1"/>
    <property type="molecule type" value="Genomic_DNA"/>
</dbReference>
<accession>A0A0F0CJ73</accession>
<dbReference type="Proteomes" id="UP000033428">
    <property type="component" value="Unassembled WGS sequence"/>
</dbReference>
<keyword evidence="2" id="KW-1185">Reference proteome</keyword>
<evidence type="ECO:0000313" key="1">
    <source>
        <dbReference type="EMBL" id="KJJ83257.1"/>
    </source>
</evidence>
<gene>
    <name evidence="1" type="ORF">OMAG_002931</name>
</gene>